<dbReference type="EMBL" id="ML986674">
    <property type="protein sequence ID" value="KAF2260715.1"/>
    <property type="molecule type" value="Genomic_DNA"/>
</dbReference>
<proteinExistence type="predicted"/>
<sequence>MERTALSLCALLWLCNVQRGSRDTGHRTQATGLGGSCPFWPANLMDITPAPRRPGSVCFCALCQPPASALITSAHEPVTSHYLPTPSQTGGQDTDTSWALGSHQLRPILSSQNGYGWIDRWRLLDQASRCPEPTSLTIPPSPLLRALHPCPSFQCPGKPSFITAPSSQLSVPSASYHGTYIPPSPPWPTSLSLVRRRSSTIDVHMWT</sequence>
<feature type="signal peptide" evidence="1">
    <location>
        <begin position="1"/>
        <end position="20"/>
    </location>
</feature>
<reference evidence="3" key="1">
    <citation type="journal article" date="2020" name="Stud. Mycol.">
        <title>101 Dothideomycetes genomes: A test case for predicting lifestyles and emergence of pathogens.</title>
        <authorList>
            <person name="Haridas S."/>
            <person name="Albert R."/>
            <person name="Binder M."/>
            <person name="Bloem J."/>
            <person name="LaButti K."/>
            <person name="Salamov A."/>
            <person name="Andreopoulos B."/>
            <person name="Baker S."/>
            <person name="Barry K."/>
            <person name="Bills G."/>
            <person name="Bluhm B."/>
            <person name="Cannon C."/>
            <person name="Castanera R."/>
            <person name="Culley D."/>
            <person name="Daum C."/>
            <person name="Ezra D."/>
            <person name="Gonzalez J."/>
            <person name="Henrissat B."/>
            <person name="Kuo A."/>
            <person name="Liang C."/>
            <person name="Lipzen A."/>
            <person name="Lutzoni F."/>
            <person name="Magnuson J."/>
            <person name="Mondo S."/>
            <person name="Nolan M."/>
            <person name="Ohm R."/>
            <person name="Pangilinan J."/>
            <person name="Park H.-J."/>
            <person name="Ramirez L."/>
            <person name="Alfaro M."/>
            <person name="Sun H."/>
            <person name="Tritt A."/>
            <person name="Yoshinaga Y."/>
            <person name="Zwiers L.-H."/>
            <person name="Turgeon B."/>
            <person name="Goodwin S."/>
            <person name="Spatafora J."/>
            <person name="Crous P."/>
            <person name="Grigoriev I."/>
        </authorList>
    </citation>
    <scope>NUCLEOTIDE SEQUENCE [LARGE SCALE GENOMIC DNA]</scope>
    <source>
        <strain evidence="3">CBS 304.66</strain>
    </source>
</reference>
<protein>
    <submittedName>
        <fullName evidence="2">Uncharacterized protein</fullName>
    </submittedName>
</protein>
<gene>
    <name evidence="2" type="ORF">CC78DRAFT_584495</name>
</gene>
<accession>A0A9P4MWY4</accession>
<evidence type="ECO:0000313" key="2">
    <source>
        <dbReference type="EMBL" id="KAF2260715.1"/>
    </source>
</evidence>
<name>A0A9P4MWY4_9PLEO</name>
<organism evidence="2 3">
    <name type="scientific">Lojkania enalia</name>
    <dbReference type="NCBI Taxonomy" id="147567"/>
    <lineage>
        <taxon>Eukaryota</taxon>
        <taxon>Fungi</taxon>
        <taxon>Dikarya</taxon>
        <taxon>Ascomycota</taxon>
        <taxon>Pezizomycotina</taxon>
        <taxon>Dothideomycetes</taxon>
        <taxon>Pleosporomycetidae</taxon>
        <taxon>Pleosporales</taxon>
        <taxon>Pleosporales incertae sedis</taxon>
        <taxon>Lojkania</taxon>
    </lineage>
</organism>
<dbReference type="Proteomes" id="UP000800093">
    <property type="component" value="Unassembled WGS sequence"/>
</dbReference>
<comment type="caution">
    <text evidence="2">The sequence shown here is derived from an EMBL/GenBank/DDBJ whole genome shotgun (WGS) entry which is preliminary data.</text>
</comment>
<evidence type="ECO:0000256" key="1">
    <source>
        <dbReference type="SAM" id="SignalP"/>
    </source>
</evidence>
<feature type="chain" id="PRO_5040191749" evidence="1">
    <location>
        <begin position="21"/>
        <end position="207"/>
    </location>
</feature>
<dbReference type="AlphaFoldDB" id="A0A9P4MWY4"/>
<keyword evidence="3" id="KW-1185">Reference proteome</keyword>
<keyword evidence="1" id="KW-0732">Signal</keyword>
<evidence type="ECO:0000313" key="3">
    <source>
        <dbReference type="Proteomes" id="UP000800093"/>
    </source>
</evidence>